<evidence type="ECO:0000256" key="3">
    <source>
        <dbReference type="ARBA" id="ARBA00011245"/>
    </source>
</evidence>
<keyword evidence="7" id="KW-0653">Protein transport</keyword>
<dbReference type="Gene3D" id="2.50.20.10">
    <property type="entry name" value="Lipoprotein localisation LolA/LolB/LppX"/>
    <property type="match status" value="1"/>
</dbReference>
<dbReference type="GO" id="GO:0015031">
    <property type="term" value="P:protein transport"/>
    <property type="evidence" value="ECO:0007669"/>
    <property type="project" value="UniProtKB-KW"/>
</dbReference>
<comment type="similarity">
    <text evidence="2">Belongs to the LolB family.</text>
</comment>
<dbReference type="PROSITE" id="PS51257">
    <property type="entry name" value="PROKAR_LIPOPROTEIN"/>
    <property type="match status" value="1"/>
</dbReference>
<dbReference type="RefSeq" id="WP_175105168.1">
    <property type="nucleotide sequence ID" value="NZ_CADIKM010000010.1"/>
</dbReference>
<keyword evidence="5" id="KW-0813">Transport</keyword>
<reference evidence="14 15" key="1">
    <citation type="submission" date="2020-04" db="EMBL/GenBank/DDBJ databases">
        <authorList>
            <person name="De Canck E."/>
        </authorList>
    </citation>
    <scope>NUCLEOTIDE SEQUENCE [LARGE SCALE GENOMIC DNA]</scope>
    <source>
        <strain evidence="14 15">LMG 28138</strain>
    </source>
</reference>
<keyword evidence="10" id="KW-0143">Chaperone</keyword>
<keyword evidence="9" id="KW-0564">Palmitate</keyword>
<evidence type="ECO:0000313" key="15">
    <source>
        <dbReference type="Proteomes" id="UP000494115"/>
    </source>
</evidence>
<comment type="subunit">
    <text evidence="3">Monomer.</text>
</comment>
<evidence type="ECO:0000256" key="12">
    <source>
        <dbReference type="ARBA" id="ARBA00023288"/>
    </source>
</evidence>
<evidence type="ECO:0000256" key="5">
    <source>
        <dbReference type="ARBA" id="ARBA00022448"/>
    </source>
</evidence>
<evidence type="ECO:0000256" key="9">
    <source>
        <dbReference type="ARBA" id="ARBA00023139"/>
    </source>
</evidence>
<comment type="subcellular location">
    <subcellularLocation>
        <location evidence="1">Cell outer membrane</location>
        <topology evidence="1">Lipid-anchor</topology>
    </subcellularLocation>
</comment>
<protein>
    <recommendedName>
        <fullName evidence="4">Outer-membrane lipoprotein LolB</fullName>
    </recommendedName>
</protein>
<sequence>MRALPFHAALSAAALALLLSACAPTQVRPPSAEQTAATARTQVDYDGRFAIKYNDQNGTERNAYGNFTWHQQGDTINIELKSPLGQTLAIIESAPSSATLQLPNKPPQFAAKVDDLMRDALGFSLPVSGLRYWLEPAPAPDSKATIETDPHNGRIKQLEQDGWTVDYYEYTPENNVKRMNLSHENPPLAIRLVLDR</sequence>
<evidence type="ECO:0000256" key="2">
    <source>
        <dbReference type="ARBA" id="ARBA00009696"/>
    </source>
</evidence>
<evidence type="ECO:0000256" key="1">
    <source>
        <dbReference type="ARBA" id="ARBA00004459"/>
    </source>
</evidence>
<evidence type="ECO:0000313" key="14">
    <source>
        <dbReference type="EMBL" id="CAB3788392.1"/>
    </source>
</evidence>
<evidence type="ECO:0000256" key="11">
    <source>
        <dbReference type="ARBA" id="ARBA00023237"/>
    </source>
</evidence>
<dbReference type="EMBL" id="CADIKM010000010">
    <property type="protein sequence ID" value="CAB3788392.1"/>
    <property type="molecule type" value="Genomic_DNA"/>
</dbReference>
<keyword evidence="11" id="KW-0998">Cell outer membrane</keyword>
<accession>A0A6S7B5F6</accession>
<keyword evidence="8" id="KW-0472">Membrane</keyword>
<evidence type="ECO:0000256" key="6">
    <source>
        <dbReference type="ARBA" id="ARBA00022729"/>
    </source>
</evidence>
<dbReference type="CDD" id="cd16326">
    <property type="entry name" value="LolB"/>
    <property type="match status" value="1"/>
</dbReference>
<name>A0A6S7B5F6_9BURK</name>
<evidence type="ECO:0000256" key="7">
    <source>
        <dbReference type="ARBA" id="ARBA00022927"/>
    </source>
</evidence>
<feature type="signal peptide" evidence="13">
    <location>
        <begin position="1"/>
        <end position="23"/>
    </location>
</feature>
<keyword evidence="15" id="KW-1185">Reference proteome</keyword>
<keyword evidence="6 13" id="KW-0732">Signal</keyword>
<dbReference type="AlphaFoldDB" id="A0A6S7B5F6"/>
<dbReference type="GO" id="GO:0009279">
    <property type="term" value="C:cell outer membrane"/>
    <property type="evidence" value="ECO:0007669"/>
    <property type="project" value="UniProtKB-SubCell"/>
</dbReference>
<dbReference type="InterPro" id="IPR004565">
    <property type="entry name" value="OM_lipoprot_LolB"/>
</dbReference>
<dbReference type="NCBIfam" id="TIGR00548">
    <property type="entry name" value="lolB"/>
    <property type="match status" value="1"/>
</dbReference>
<dbReference type="Pfam" id="PF03550">
    <property type="entry name" value="LolB"/>
    <property type="match status" value="1"/>
</dbReference>
<evidence type="ECO:0000256" key="8">
    <source>
        <dbReference type="ARBA" id="ARBA00023136"/>
    </source>
</evidence>
<feature type="chain" id="PRO_5028878837" description="Outer-membrane lipoprotein LolB" evidence="13">
    <location>
        <begin position="24"/>
        <end position="196"/>
    </location>
</feature>
<keyword evidence="12 14" id="KW-0449">Lipoprotein</keyword>
<dbReference type="SUPFAM" id="SSF89392">
    <property type="entry name" value="Prokaryotic lipoproteins and lipoprotein localization factors"/>
    <property type="match status" value="1"/>
</dbReference>
<dbReference type="Proteomes" id="UP000494115">
    <property type="component" value="Unassembled WGS sequence"/>
</dbReference>
<gene>
    <name evidence="14" type="primary">lolB</name>
    <name evidence="14" type="ORF">LMG28138_02599</name>
</gene>
<evidence type="ECO:0000256" key="13">
    <source>
        <dbReference type="SAM" id="SignalP"/>
    </source>
</evidence>
<evidence type="ECO:0000256" key="10">
    <source>
        <dbReference type="ARBA" id="ARBA00023186"/>
    </source>
</evidence>
<evidence type="ECO:0000256" key="4">
    <source>
        <dbReference type="ARBA" id="ARBA00016202"/>
    </source>
</evidence>
<proteinExistence type="inferred from homology"/>
<organism evidence="14 15">
    <name type="scientific">Pararobbsia alpina</name>
    <dbReference type="NCBI Taxonomy" id="621374"/>
    <lineage>
        <taxon>Bacteria</taxon>
        <taxon>Pseudomonadati</taxon>
        <taxon>Pseudomonadota</taxon>
        <taxon>Betaproteobacteria</taxon>
        <taxon>Burkholderiales</taxon>
        <taxon>Burkholderiaceae</taxon>
        <taxon>Pararobbsia</taxon>
    </lineage>
</organism>
<dbReference type="InterPro" id="IPR029046">
    <property type="entry name" value="LolA/LolB/LppX"/>
</dbReference>